<gene>
    <name evidence="2" type="ORF">Tco_0842332</name>
</gene>
<proteinExistence type="predicted"/>
<organism evidence="2 3">
    <name type="scientific">Tanacetum coccineum</name>
    <dbReference type="NCBI Taxonomy" id="301880"/>
    <lineage>
        <taxon>Eukaryota</taxon>
        <taxon>Viridiplantae</taxon>
        <taxon>Streptophyta</taxon>
        <taxon>Embryophyta</taxon>
        <taxon>Tracheophyta</taxon>
        <taxon>Spermatophyta</taxon>
        <taxon>Magnoliopsida</taxon>
        <taxon>eudicotyledons</taxon>
        <taxon>Gunneridae</taxon>
        <taxon>Pentapetalae</taxon>
        <taxon>asterids</taxon>
        <taxon>campanulids</taxon>
        <taxon>Asterales</taxon>
        <taxon>Asteraceae</taxon>
        <taxon>Asteroideae</taxon>
        <taxon>Anthemideae</taxon>
        <taxon>Anthemidinae</taxon>
        <taxon>Tanacetum</taxon>
    </lineage>
</organism>
<reference evidence="2" key="2">
    <citation type="submission" date="2022-01" db="EMBL/GenBank/DDBJ databases">
        <authorList>
            <person name="Yamashiro T."/>
            <person name="Shiraishi A."/>
            <person name="Satake H."/>
            <person name="Nakayama K."/>
        </authorList>
    </citation>
    <scope>NUCLEOTIDE SEQUENCE</scope>
</reference>
<feature type="region of interest" description="Disordered" evidence="1">
    <location>
        <begin position="387"/>
        <end position="411"/>
    </location>
</feature>
<keyword evidence="3" id="KW-1185">Reference proteome</keyword>
<sequence length="601" mass="69523">MRRLSKGYTGVDIPLFSSMIVQGPIQQGEGSTVPLESHHTPITTPSTSQPPLSSPSRVPTPPYDSPLPRGHTPGSDEGRMQQTKLMDLVIKLSDEVLALETDLQQIKQVYSTAVTKLIMKVNRLEKIVKSSKARKRAKIVVSDDEKVLEDSFKQGRMIDDIDQDEEITLVLTDVARVHTYSRRRRTISTGSGEVSTASRIISTAGLVQEITSSSRASKDKGKAVIIESELEQTASKLKERQERRMAKVHQAAQGFTKDEYENITARVEADEELTQKLQAEEREKYSEVDQAKMLVDLINQRKRFFAQQRAEAKRNKPMTQAQQRTYMSNYIKNQEGGYSIKQLKSLSFEEVKEIFETTMRRVHSFVPMDSELEVQRLKRAGQEVLEEPAKRQKIGEASGSGEEQSAEKEKEVSEEELQKLLVIVPVEEVYIEALQVKYPIIDWEIFTEESRSYWRIIRVGNHTEVYQIFEDMLKRFDRDDLEKLWDLVKKRFRSTEPTVDKEKVLWVELKRLFEPDDDDTLWKLQRYMHDPLKWRLYDTYGVYHVSTERGHDIFMLVKKDYPQIRALMTVMLANKLQVDQSSEMANELLKKIFILANNPRQ</sequence>
<dbReference type="EMBL" id="BQNB010012786">
    <property type="protein sequence ID" value="GJT07870.1"/>
    <property type="molecule type" value="Genomic_DNA"/>
</dbReference>
<comment type="caution">
    <text evidence="2">The sequence shown here is derived from an EMBL/GenBank/DDBJ whole genome shotgun (WGS) entry which is preliminary data.</text>
</comment>
<name>A0ABQ5AZI8_9ASTR</name>
<evidence type="ECO:0000313" key="2">
    <source>
        <dbReference type="EMBL" id="GJT07870.1"/>
    </source>
</evidence>
<feature type="region of interest" description="Disordered" evidence="1">
    <location>
        <begin position="26"/>
        <end position="79"/>
    </location>
</feature>
<feature type="compositionally biased region" description="Low complexity" evidence="1">
    <location>
        <begin position="40"/>
        <end position="56"/>
    </location>
</feature>
<accession>A0ABQ5AZI8</accession>
<evidence type="ECO:0000256" key="1">
    <source>
        <dbReference type="SAM" id="MobiDB-lite"/>
    </source>
</evidence>
<reference evidence="2" key="1">
    <citation type="journal article" date="2022" name="Int. J. Mol. Sci.">
        <title>Draft Genome of Tanacetum Coccineum: Genomic Comparison of Closely Related Tanacetum-Family Plants.</title>
        <authorList>
            <person name="Yamashiro T."/>
            <person name="Shiraishi A."/>
            <person name="Nakayama K."/>
            <person name="Satake H."/>
        </authorList>
    </citation>
    <scope>NUCLEOTIDE SEQUENCE</scope>
</reference>
<protein>
    <submittedName>
        <fullName evidence="2">Uncharacterized protein</fullName>
    </submittedName>
</protein>
<evidence type="ECO:0000313" key="3">
    <source>
        <dbReference type="Proteomes" id="UP001151760"/>
    </source>
</evidence>
<dbReference type="Proteomes" id="UP001151760">
    <property type="component" value="Unassembled WGS sequence"/>
</dbReference>